<accession>A0A7J6M8B0</accession>
<dbReference type="SMART" id="SM00516">
    <property type="entry name" value="SEC14"/>
    <property type="match status" value="1"/>
</dbReference>
<feature type="compositionally biased region" description="Basic and acidic residues" evidence="1">
    <location>
        <begin position="441"/>
        <end position="486"/>
    </location>
</feature>
<comment type="caution">
    <text evidence="3">The sequence shown here is derived from an EMBL/GenBank/DDBJ whole genome shotgun (WGS) entry which is preliminary data.</text>
</comment>
<reference evidence="3 4" key="1">
    <citation type="submission" date="2020-04" db="EMBL/GenBank/DDBJ databases">
        <title>Perkinsus chesapeaki whole genome sequence.</title>
        <authorList>
            <person name="Bogema D.R."/>
        </authorList>
    </citation>
    <scope>NUCLEOTIDE SEQUENCE [LARGE SCALE GENOMIC DNA]</scope>
    <source>
        <strain evidence="3">ATCC PRA-425</strain>
    </source>
</reference>
<dbReference type="InterPro" id="IPR001251">
    <property type="entry name" value="CRAL-TRIO_dom"/>
</dbReference>
<feature type="domain" description="CRAL-TRIO" evidence="2">
    <location>
        <begin position="193"/>
        <end position="350"/>
    </location>
</feature>
<feature type="compositionally biased region" description="Polar residues" evidence="1">
    <location>
        <begin position="530"/>
        <end position="541"/>
    </location>
</feature>
<protein>
    <recommendedName>
        <fullName evidence="2">CRAL-TRIO domain-containing protein</fullName>
    </recommendedName>
</protein>
<feature type="compositionally biased region" description="Basic residues" evidence="1">
    <location>
        <begin position="487"/>
        <end position="496"/>
    </location>
</feature>
<dbReference type="InterPro" id="IPR036865">
    <property type="entry name" value="CRAL-TRIO_dom_sf"/>
</dbReference>
<feature type="compositionally biased region" description="Basic and acidic residues" evidence="1">
    <location>
        <begin position="43"/>
        <end position="53"/>
    </location>
</feature>
<dbReference type="Proteomes" id="UP000591131">
    <property type="component" value="Unassembled WGS sequence"/>
</dbReference>
<evidence type="ECO:0000313" key="4">
    <source>
        <dbReference type="Proteomes" id="UP000591131"/>
    </source>
</evidence>
<proteinExistence type="predicted"/>
<dbReference type="SUPFAM" id="SSF52087">
    <property type="entry name" value="CRAL/TRIO domain"/>
    <property type="match status" value="1"/>
</dbReference>
<dbReference type="InterPro" id="IPR051026">
    <property type="entry name" value="PI/PC_transfer"/>
</dbReference>
<feature type="region of interest" description="Disordered" evidence="1">
    <location>
        <begin position="441"/>
        <end position="547"/>
    </location>
</feature>
<feature type="compositionally biased region" description="Polar residues" evidence="1">
    <location>
        <begin position="14"/>
        <end position="24"/>
    </location>
</feature>
<feature type="region of interest" description="Disordered" evidence="1">
    <location>
        <begin position="1"/>
        <end position="83"/>
    </location>
</feature>
<feature type="compositionally biased region" description="Basic residues" evidence="1">
    <location>
        <begin position="506"/>
        <end position="529"/>
    </location>
</feature>
<evidence type="ECO:0000313" key="3">
    <source>
        <dbReference type="EMBL" id="KAF4667739.1"/>
    </source>
</evidence>
<keyword evidence="4" id="KW-1185">Reference proteome</keyword>
<dbReference type="OrthoDB" id="1434354at2759"/>
<organism evidence="3 4">
    <name type="scientific">Perkinsus chesapeaki</name>
    <name type="common">Clam parasite</name>
    <name type="synonym">Perkinsus andrewsi</name>
    <dbReference type="NCBI Taxonomy" id="330153"/>
    <lineage>
        <taxon>Eukaryota</taxon>
        <taxon>Sar</taxon>
        <taxon>Alveolata</taxon>
        <taxon>Perkinsozoa</taxon>
        <taxon>Perkinsea</taxon>
        <taxon>Perkinsida</taxon>
        <taxon>Perkinsidae</taxon>
        <taxon>Perkinsus</taxon>
    </lineage>
</organism>
<dbReference type="PROSITE" id="PS50191">
    <property type="entry name" value="CRAL_TRIO"/>
    <property type="match status" value="1"/>
</dbReference>
<dbReference type="Pfam" id="PF00650">
    <property type="entry name" value="CRAL_TRIO"/>
    <property type="match status" value="1"/>
</dbReference>
<dbReference type="AlphaFoldDB" id="A0A7J6M8B0"/>
<gene>
    <name evidence="3" type="ORF">FOL47_003408</name>
</gene>
<dbReference type="CDD" id="cd00170">
    <property type="entry name" value="SEC14"/>
    <property type="match status" value="1"/>
</dbReference>
<dbReference type="PANTHER" id="PTHR45657:SF1">
    <property type="entry name" value="CRAL-TRIO DOMAIN-CONTAINING PROTEIN YKL091C-RELATED"/>
    <property type="match status" value="1"/>
</dbReference>
<evidence type="ECO:0000256" key="1">
    <source>
        <dbReference type="SAM" id="MobiDB-lite"/>
    </source>
</evidence>
<name>A0A7J6M8B0_PERCH</name>
<dbReference type="PANTHER" id="PTHR45657">
    <property type="entry name" value="CRAL-TRIO DOMAIN-CONTAINING PROTEIN YKL091C-RELATED"/>
    <property type="match status" value="1"/>
</dbReference>
<evidence type="ECO:0000259" key="2">
    <source>
        <dbReference type="PROSITE" id="PS50191"/>
    </source>
</evidence>
<sequence>MTHGGHRHGSSGSIRTNGKTSVNASSSSPRRRRSSTGGSCGDAVRKSSGEAKGDLTPAVDDVDDKVAETGASPSAQEAVDFPKPKILCHEQGEEWTEPPLSEEEKEVFSEVVKAVGSDALMVEDMNMLRFIRGYSHEKERVPATVSYLRGMLRWRKSEGADEKMDMLMATPIRDIPRCPLVDPECIKPLEWYFYGMSKFGTPVVYMKIPSASTYTKLGLDRCMEQHVVEMEIIERIKMQLRYSGWKGYKHMMVIDIKNVGLSHGKGSFVNGFKKQLNIDQYYYPEVLSKMVVVNAGVVISTLWKMVKPWVDPITVSRIKISGSHPVKAISEFVDPKFIPKEYGGEGELEPIMWGQRYLPCDDDIPFPQLHRVGECDFWPSPPPESEWKLMPEMPVKHQSSKQQRSGLTWEEYKAQLASTESRNARFLERFENDEYRKNLDADRDKRRAAQEKRDLDALRRARKIRESQRKRSRSSSDGKSDDDRRRNRERSKRRRASTGSEDRSKSSRRRHASESPRRKKSKKDKHKKQTNMYSLSQYFSSRDSDSD</sequence>
<dbReference type="Gene3D" id="3.40.525.10">
    <property type="entry name" value="CRAL-TRIO lipid binding domain"/>
    <property type="match status" value="1"/>
</dbReference>
<dbReference type="EMBL" id="JAAPAO010000204">
    <property type="protein sequence ID" value="KAF4667739.1"/>
    <property type="molecule type" value="Genomic_DNA"/>
</dbReference>